<keyword evidence="3" id="KW-1185">Reference proteome</keyword>
<keyword evidence="1" id="KW-0812">Transmembrane</keyword>
<dbReference type="EMBL" id="FNAK01000005">
    <property type="protein sequence ID" value="SDE18868.1"/>
    <property type="molecule type" value="Genomic_DNA"/>
</dbReference>
<evidence type="ECO:0000256" key="1">
    <source>
        <dbReference type="SAM" id="Phobius"/>
    </source>
</evidence>
<proteinExistence type="predicted"/>
<gene>
    <name evidence="2" type="ORF">SAMN04488071_2238</name>
</gene>
<name>A0A1G7AVH4_9PROT</name>
<dbReference type="STRING" id="637679.GCA_001550055_03404"/>
<keyword evidence="1" id="KW-1133">Transmembrane helix</keyword>
<accession>A0A1G7AVH4</accession>
<sequence>MADQQHWEWAAQTGPRGNLREAVALFSTEDELQAAVDDLECHGFSNAAVSRPKSIPEIEAAVQHPVTSVQDLEDDASVPREAYIDKDSRSSGMMVMIVVPVYILLLAGAGIAAGHGLETWEAVVLTVGLGLIGMLGGGYYAMRYSRRASERVREEQARGGLLLWVRTGSREQEDRALEILRRHAGRDVHLHGPAIH</sequence>
<reference evidence="2 3" key="1">
    <citation type="submission" date="2016-10" db="EMBL/GenBank/DDBJ databases">
        <authorList>
            <person name="de Groot N.N."/>
        </authorList>
    </citation>
    <scope>NUCLEOTIDE SEQUENCE [LARGE SCALE GENOMIC DNA]</scope>
    <source>
        <strain evidence="2 3">CGMCC 1.9109</strain>
    </source>
</reference>
<protein>
    <submittedName>
        <fullName evidence="2">Uncharacterized protein</fullName>
    </submittedName>
</protein>
<keyword evidence="1" id="KW-0472">Membrane</keyword>
<dbReference type="Proteomes" id="UP000183685">
    <property type="component" value="Unassembled WGS sequence"/>
</dbReference>
<dbReference type="RefSeq" id="WP_068307205.1">
    <property type="nucleotide sequence ID" value="NZ_DAIOMO010000008.1"/>
</dbReference>
<dbReference type="AlphaFoldDB" id="A0A1G7AVH4"/>
<evidence type="ECO:0000313" key="2">
    <source>
        <dbReference type="EMBL" id="SDE18868.1"/>
    </source>
</evidence>
<feature type="transmembrane region" description="Helical" evidence="1">
    <location>
        <begin position="122"/>
        <end position="141"/>
    </location>
</feature>
<dbReference type="OrthoDB" id="7743649at2"/>
<evidence type="ECO:0000313" key="3">
    <source>
        <dbReference type="Proteomes" id="UP000183685"/>
    </source>
</evidence>
<feature type="transmembrane region" description="Helical" evidence="1">
    <location>
        <begin position="93"/>
        <end position="116"/>
    </location>
</feature>
<organism evidence="2 3">
    <name type="scientific">Kordiimonas lacus</name>
    <dbReference type="NCBI Taxonomy" id="637679"/>
    <lineage>
        <taxon>Bacteria</taxon>
        <taxon>Pseudomonadati</taxon>
        <taxon>Pseudomonadota</taxon>
        <taxon>Alphaproteobacteria</taxon>
        <taxon>Kordiimonadales</taxon>
        <taxon>Kordiimonadaceae</taxon>
        <taxon>Kordiimonas</taxon>
    </lineage>
</organism>